<name>F0UPS3_AJEC8</name>
<dbReference type="Proteomes" id="UP000008142">
    <property type="component" value="Unassembled WGS sequence"/>
</dbReference>
<dbReference type="OrthoDB" id="26740at2759"/>
<proteinExistence type="predicted"/>
<protein>
    <submittedName>
        <fullName evidence="2">Uncharacterized protein</fullName>
    </submittedName>
</protein>
<dbReference type="STRING" id="544711.F0UPS3"/>
<gene>
    <name evidence="2" type="ORF">HCEG_07033</name>
</gene>
<feature type="compositionally biased region" description="Basic and acidic residues" evidence="1">
    <location>
        <begin position="60"/>
        <end position="70"/>
    </location>
</feature>
<feature type="region of interest" description="Disordered" evidence="1">
    <location>
        <begin position="1"/>
        <end position="105"/>
    </location>
</feature>
<evidence type="ECO:0000256" key="1">
    <source>
        <dbReference type="SAM" id="MobiDB-lite"/>
    </source>
</evidence>
<accession>F0UPS3</accession>
<evidence type="ECO:0000313" key="3">
    <source>
        <dbReference type="Proteomes" id="UP000008142"/>
    </source>
</evidence>
<sequence>MSDELLIIEAPLGSEPTTPITDFSPDDKEKENTNFVESNLPPTEHNTSVSMIAESLGAENSKDSDLKAQEDSMQSTRTMPSKDEAIAKPPSVLTHNEQTDFLLHP</sequence>
<evidence type="ECO:0000313" key="2">
    <source>
        <dbReference type="EMBL" id="EGC47818.1"/>
    </source>
</evidence>
<dbReference type="AlphaFoldDB" id="F0UPS3"/>
<feature type="compositionally biased region" description="Polar residues" evidence="1">
    <location>
        <begin position="33"/>
        <end position="50"/>
    </location>
</feature>
<dbReference type="VEuPathDB" id="FungiDB:I7I53_01399"/>
<dbReference type="HOGENOM" id="CLU_2235772_0_0_1"/>
<reference evidence="3" key="1">
    <citation type="submission" date="2008-07" db="EMBL/GenBank/DDBJ databases">
        <title>Annotation of Ajellomyces capsulatus strain H88.</title>
        <authorList>
            <person name="Champion M."/>
            <person name="Cuomo C."/>
            <person name="Ma L.-J."/>
            <person name="Henn M.R."/>
            <person name="Sil A."/>
            <person name="Goldman B."/>
            <person name="Young S.K."/>
            <person name="Kodira C.D."/>
            <person name="Zeng Q."/>
            <person name="Koehrsen M."/>
            <person name="Alvarado L."/>
            <person name="Berlin A."/>
            <person name="Borenstein D."/>
            <person name="Chen Z."/>
            <person name="Engels R."/>
            <person name="Freedman E."/>
            <person name="Gellesch M."/>
            <person name="Goldberg J."/>
            <person name="Griggs A."/>
            <person name="Gujja S."/>
            <person name="Heiman D."/>
            <person name="Hepburn T."/>
            <person name="Howarth C."/>
            <person name="Jen D."/>
            <person name="Larson L."/>
            <person name="Lewis B."/>
            <person name="Mehta T."/>
            <person name="Park D."/>
            <person name="Pearson M."/>
            <person name="Roberts A."/>
            <person name="Saif S."/>
            <person name="Shea T."/>
            <person name="Shenoy N."/>
            <person name="Sisk P."/>
            <person name="Stolte C."/>
            <person name="Sykes S."/>
            <person name="Walk T."/>
            <person name="White J."/>
            <person name="Yandava C."/>
            <person name="Klein B."/>
            <person name="McEwen J.G."/>
            <person name="Puccia R."/>
            <person name="Goldman G.H."/>
            <person name="Felipe M.S."/>
            <person name="Nino-Vega G."/>
            <person name="San-Blas G."/>
            <person name="Taylor J."/>
            <person name="Mendoza L."/>
            <person name="Galagan J."/>
            <person name="Nusbaum C."/>
            <person name="Birren B."/>
        </authorList>
    </citation>
    <scope>NUCLEOTIDE SEQUENCE [LARGE SCALE GENOMIC DNA]</scope>
    <source>
        <strain evidence="3">H88</strain>
    </source>
</reference>
<organism evidence="3">
    <name type="scientific">Ajellomyces capsulatus (strain H88)</name>
    <name type="common">Darling's disease fungus</name>
    <name type="synonym">Histoplasma capsulatum</name>
    <dbReference type="NCBI Taxonomy" id="544711"/>
    <lineage>
        <taxon>Eukaryota</taxon>
        <taxon>Fungi</taxon>
        <taxon>Dikarya</taxon>
        <taxon>Ascomycota</taxon>
        <taxon>Pezizomycotina</taxon>
        <taxon>Eurotiomycetes</taxon>
        <taxon>Eurotiomycetidae</taxon>
        <taxon>Onygenales</taxon>
        <taxon>Ajellomycetaceae</taxon>
        <taxon>Histoplasma</taxon>
    </lineage>
</organism>
<dbReference type="EMBL" id="DS990640">
    <property type="protein sequence ID" value="EGC47818.1"/>
    <property type="molecule type" value="Genomic_DNA"/>
</dbReference>